<feature type="active site" description="Charge relay system" evidence="6">
    <location>
        <position position="342"/>
    </location>
</feature>
<dbReference type="OrthoDB" id="5395460at2"/>
<evidence type="ECO:0000256" key="7">
    <source>
        <dbReference type="SAM" id="SignalP"/>
    </source>
</evidence>
<dbReference type="HOGENOM" id="CLU_011263_15_7_7"/>
<dbReference type="PROSITE" id="PS51892">
    <property type="entry name" value="SUBTILASE"/>
    <property type="match status" value="1"/>
</dbReference>
<evidence type="ECO:0000256" key="3">
    <source>
        <dbReference type="ARBA" id="ARBA00022723"/>
    </source>
</evidence>
<dbReference type="STRING" id="345632.GPICK_05335"/>
<dbReference type="GO" id="GO:0006508">
    <property type="term" value="P:proteolysis"/>
    <property type="evidence" value="ECO:0007669"/>
    <property type="project" value="UniProtKB-KW"/>
</dbReference>
<reference evidence="9 10" key="1">
    <citation type="journal article" date="2015" name="Genome Announc.">
        <title>Complete Genome of Geobacter pickeringii G13T, a Metal-Reducing Isolate from Sedimentary Kaolin Deposits.</title>
        <authorList>
            <person name="Badalamenti J.P."/>
            <person name="Bond D.R."/>
        </authorList>
    </citation>
    <scope>NUCLEOTIDE SEQUENCE [LARGE SCALE GENOMIC DNA]</scope>
    <source>
        <strain evidence="9 10">G13</strain>
    </source>
</reference>
<feature type="domain" description="Peptidase S8/S53" evidence="8">
    <location>
        <begin position="126"/>
        <end position="396"/>
    </location>
</feature>
<protein>
    <submittedName>
        <fullName evidence="9">Peptidase S8</fullName>
    </submittedName>
</protein>
<feature type="signal peptide" evidence="7">
    <location>
        <begin position="1"/>
        <end position="24"/>
    </location>
</feature>
<dbReference type="PROSITE" id="PS00136">
    <property type="entry name" value="SUBTILASE_ASP"/>
    <property type="match status" value="1"/>
</dbReference>
<gene>
    <name evidence="9" type="ORF">GPICK_05335</name>
</gene>
<dbReference type="InterPro" id="IPR034202">
    <property type="entry name" value="Subtilisin_Carlsberg-like"/>
</dbReference>
<evidence type="ECO:0000313" key="10">
    <source>
        <dbReference type="Proteomes" id="UP000057609"/>
    </source>
</evidence>
<dbReference type="SUPFAM" id="SSF54897">
    <property type="entry name" value="Protease propeptides/inhibitors"/>
    <property type="match status" value="1"/>
</dbReference>
<evidence type="ECO:0000256" key="6">
    <source>
        <dbReference type="PROSITE-ProRule" id="PRU01240"/>
    </source>
</evidence>
<keyword evidence="7" id="KW-0732">Signal</keyword>
<keyword evidence="2 6" id="KW-0645">Protease</keyword>
<proteinExistence type="inferred from homology"/>
<dbReference type="Gene3D" id="3.30.70.80">
    <property type="entry name" value="Peptidase S8 propeptide/proteinase inhibitor I9"/>
    <property type="match status" value="1"/>
</dbReference>
<evidence type="ECO:0000259" key="8">
    <source>
        <dbReference type="Pfam" id="PF00082"/>
    </source>
</evidence>
<evidence type="ECO:0000256" key="4">
    <source>
        <dbReference type="ARBA" id="ARBA00022801"/>
    </source>
</evidence>
<dbReference type="Proteomes" id="UP000057609">
    <property type="component" value="Chromosome"/>
</dbReference>
<dbReference type="CDD" id="cd07477">
    <property type="entry name" value="Peptidases_S8_Subtilisin_subset"/>
    <property type="match status" value="1"/>
</dbReference>
<dbReference type="Gene3D" id="3.40.50.200">
    <property type="entry name" value="Peptidase S8/S53 domain"/>
    <property type="match status" value="1"/>
</dbReference>
<keyword evidence="10" id="KW-1185">Reference proteome</keyword>
<evidence type="ECO:0000256" key="2">
    <source>
        <dbReference type="ARBA" id="ARBA00022670"/>
    </source>
</evidence>
<evidence type="ECO:0000256" key="1">
    <source>
        <dbReference type="ARBA" id="ARBA00011073"/>
    </source>
</evidence>
<dbReference type="RefSeq" id="WP_039741122.1">
    <property type="nucleotide sequence ID" value="NZ_CP009788.1"/>
</dbReference>
<dbReference type="AlphaFoldDB" id="A0A0B5BEB8"/>
<dbReference type="GO" id="GO:0046872">
    <property type="term" value="F:metal ion binding"/>
    <property type="evidence" value="ECO:0007669"/>
    <property type="project" value="UniProtKB-KW"/>
</dbReference>
<dbReference type="InterPro" id="IPR037045">
    <property type="entry name" value="S8pro/Inhibitor_I9_sf"/>
</dbReference>
<dbReference type="InterPro" id="IPR023827">
    <property type="entry name" value="Peptidase_S8_Asp-AS"/>
</dbReference>
<dbReference type="EMBL" id="CP009788">
    <property type="protein sequence ID" value="AJE02865.1"/>
    <property type="molecule type" value="Genomic_DNA"/>
</dbReference>
<dbReference type="PRINTS" id="PR00723">
    <property type="entry name" value="SUBTILISIN"/>
</dbReference>
<keyword evidence="5 6" id="KW-0720">Serine protease</keyword>
<accession>A0A0B5BEB8</accession>
<dbReference type="SUPFAM" id="SSF52743">
    <property type="entry name" value="Subtilisin-like"/>
    <property type="match status" value="1"/>
</dbReference>
<sequence>MNVLRALLVAVTGVLLLLPLNVSAATKKVIVGFHRPPADHEENLVYAAKGRINRTHRQIHAISAELPEEEITRLKKDPSVAYVVDNIKFTLIRPTEPTSAPPPEYVDSWGVLRIGSDVAAARGFKGAGIKVAIVDSGIDYNHPDLKDNYRGGYNFVANNADPYDDDSQSHGTHVAGIIAARDNGTGVVGVAPEASLYAVKVYGANDTGGDMATLVAGIEWAIENKMDVVNLSLGFSGDIYSVYPGIFKPLHDVCDKAYKAGIVLVAAAGNDDREIVSVPAAFDSVIAVAATDQNDQRAIFRMNNVQSPLASSYGAKVELAAPGTVIRSTVRGGGYGFLEGTSQAAAHVAGAAAVLLSTGIADANGDGSRADEVRLKLDDTAKDLGNPGRDKYFGWGLVDLAAATVETRKLHLVRKNGPPRFDMQSIMLGKGSYSVQVKNNGLERVVVNAPEGNSRDFERVFAYSFTSSLQDLGVAVTLNEAQTTLAFTPRGEVGTTADITITKLAP</sequence>
<dbReference type="KEGG" id="gpi:GPICK_05335"/>
<dbReference type="InterPro" id="IPR050131">
    <property type="entry name" value="Peptidase_S8_subtilisin-like"/>
</dbReference>
<dbReference type="InterPro" id="IPR036852">
    <property type="entry name" value="Peptidase_S8/S53_dom_sf"/>
</dbReference>
<dbReference type="PANTHER" id="PTHR43806:SF11">
    <property type="entry name" value="CEREVISIN-RELATED"/>
    <property type="match status" value="1"/>
</dbReference>
<feature type="chain" id="PRO_5002098277" evidence="7">
    <location>
        <begin position="25"/>
        <end position="506"/>
    </location>
</feature>
<evidence type="ECO:0000256" key="5">
    <source>
        <dbReference type="ARBA" id="ARBA00022825"/>
    </source>
</evidence>
<organism evidence="9 10">
    <name type="scientific">Geobacter pickeringii</name>
    <dbReference type="NCBI Taxonomy" id="345632"/>
    <lineage>
        <taxon>Bacteria</taxon>
        <taxon>Pseudomonadati</taxon>
        <taxon>Thermodesulfobacteriota</taxon>
        <taxon>Desulfuromonadia</taxon>
        <taxon>Geobacterales</taxon>
        <taxon>Geobacteraceae</taxon>
        <taxon>Geobacter</taxon>
    </lineage>
</organism>
<feature type="active site" description="Charge relay system" evidence="6">
    <location>
        <position position="170"/>
    </location>
</feature>
<dbReference type="InterPro" id="IPR000209">
    <property type="entry name" value="Peptidase_S8/S53_dom"/>
</dbReference>
<keyword evidence="4 6" id="KW-0378">Hydrolase</keyword>
<comment type="similarity">
    <text evidence="1 6">Belongs to the peptidase S8 family.</text>
</comment>
<keyword evidence="3" id="KW-0479">Metal-binding</keyword>
<dbReference type="InterPro" id="IPR015500">
    <property type="entry name" value="Peptidase_S8_subtilisin-rel"/>
</dbReference>
<dbReference type="InterPro" id="IPR022398">
    <property type="entry name" value="Peptidase_S8_His-AS"/>
</dbReference>
<evidence type="ECO:0000313" key="9">
    <source>
        <dbReference type="EMBL" id="AJE02865.1"/>
    </source>
</evidence>
<dbReference type="Pfam" id="PF00082">
    <property type="entry name" value="Peptidase_S8"/>
    <property type="match status" value="1"/>
</dbReference>
<dbReference type="PROSITE" id="PS00137">
    <property type="entry name" value="SUBTILASE_HIS"/>
    <property type="match status" value="1"/>
</dbReference>
<name>A0A0B5BEB8_9BACT</name>
<dbReference type="PANTHER" id="PTHR43806">
    <property type="entry name" value="PEPTIDASE S8"/>
    <property type="match status" value="1"/>
</dbReference>
<feature type="active site" description="Charge relay system" evidence="6">
    <location>
        <position position="135"/>
    </location>
</feature>
<dbReference type="GO" id="GO:0004252">
    <property type="term" value="F:serine-type endopeptidase activity"/>
    <property type="evidence" value="ECO:0007669"/>
    <property type="project" value="UniProtKB-UniRule"/>
</dbReference>